<dbReference type="EMBL" id="JAFBEC010000002">
    <property type="protein sequence ID" value="MBM7631998.1"/>
    <property type="molecule type" value="Genomic_DNA"/>
</dbReference>
<protein>
    <submittedName>
        <fullName evidence="2">Uncharacterized protein</fullName>
    </submittedName>
</protein>
<evidence type="ECO:0000313" key="3">
    <source>
        <dbReference type="Proteomes" id="UP000741863"/>
    </source>
</evidence>
<proteinExistence type="predicted"/>
<keyword evidence="1" id="KW-0812">Transmembrane</keyword>
<reference evidence="2 3" key="1">
    <citation type="submission" date="2021-01" db="EMBL/GenBank/DDBJ databases">
        <title>Genomic Encyclopedia of Type Strains, Phase IV (KMG-IV): sequencing the most valuable type-strain genomes for metagenomic binning, comparative biology and taxonomic classification.</title>
        <authorList>
            <person name="Goeker M."/>
        </authorList>
    </citation>
    <scope>NUCLEOTIDE SEQUENCE [LARGE SCALE GENOMIC DNA]</scope>
    <source>
        <strain evidence="2 3">DSM 25540</strain>
    </source>
</reference>
<keyword evidence="1" id="KW-0472">Membrane</keyword>
<dbReference type="Proteomes" id="UP000741863">
    <property type="component" value="Unassembled WGS sequence"/>
</dbReference>
<name>A0ABS2P9B5_9BACL</name>
<evidence type="ECO:0000256" key="1">
    <source>
        <dbReference type="SAM" id="Phobius"/>
    </source>
</evidence>
<feature type="transmembrane region" description="Helical" evidence="1">
    <location>
        <begin position="36"/>
        <end position="55"/>
    </location>
</feature>
<keyword evidence="3" id="KW-1185">Reference proteome</keyword>
<comment type="caution">
    <text evidence="2">The sequence shown here is derived from an EMBL/GenBank/DDBJ whole genome shotgun (WGS) entry which is preliminary data.</text>
</comment>
<accession>A0ABS2P9B5</accession>
<gene>
    <name evidence="2" type="ORF">JOD17_001090</name>
</gene>
<organism evidence="2 3">
    <name type="scientific">Geomicrobium sediminis</name>
    <dbReference type="NCBI Taxonomy" id="1347788"/>
    <lineage>
        <taxon>Bacteria</taxon>
        <taxon>Bacillati</taxon>
        <taxon>Bacillota</taxon>
        <taxon>Bacilli</taxon>
        <taxon>Bacillales</taxon>
        <taxon>Geomicrobium</taxon>
    </lineage>
</organism>
<evidence type="ECO:0000313" key="2">
    <source>
        <dbReference type="EMBL" id="MBM7631998.1"/>
    </source>
</evidence>
<dbReference type="RefSeq" id="WP_204695999.1">
    <property type="nucleotide sequence ID" value="NZ_JAFBEC010000002.1"/>
</dbReference>
<sequence>MISQLLIVLFIHGIAILSQQRELSQAKENDPKLSKVFYSLIGISVLLPTLQILGFQIPRVTVYLSQFMQQFTF</sequence>
<keyword evidence="1" id="KW-1133">Transmembrane helix</keyword>